<feature type="transmembrane region" description="Helical" evidence="2">
    <location>
        <begin position="325"/>
        <end position="347"/>
    </location>
</feature>
<dbReference type="Proteomes" id="UP000799324">
    <property type="component" value="Unassembled WGS sequence"/>
</dbReference>
<dbReference type="EMBL" id="MU004332">
    <property type="protein sequence ID" value="KAF2656829.1"/>
    <property type="molecule type" value="Genomic_DNA"/>
</dbReference>
<dbReference type="OrthoDB" id="3917128at2759"/>
<evidence type="ECO:0000256" key="2">
    <source>
        <dbReference type="SAM" id="Phobius"/>
    </source>
</evidence>
<organism evidence="4 5">
    <name type="scientific">Lophiostoma macrostomum CBS 122681</name>
    <dbReference type="NCBI Taxonomy" id="1314788"/>
    <lineage>
        <taxon>Eukaryota</taxon>
        <taxon>Fungi</taxon>
        <taxon>Dikarya</taxon>
        <taxon>Ascomycota</taxon>
        <taxon>Pezizomycotina</taxon>
        <taxon>Dothideomycetes</taxon>
        <taxon>Pleosporomycetidae</taxon>
        <taxon>Pleosporales</taxon>
        <taxon>Lophiostomataceae</taxon>
        <taxon>Lophiostoma</taxon>
    </lineage>
</organism>
<keyword evidence="5" id="KW-1185">Reference proteome</keyword>
<keyword evidence="3" id="KW-0732">Signal</keyword>
<accession>A0A6A6TA44</accession>
<gene>
    <name evidence="4" type="ORF">K491DRAFT_596152</name>
</gene>
<evidence type="ECO:0000256" key="3">
    <source>
        <dbReference type="SAM" id="SignalP"/>
    </source>
</evidence>
<feature type="signal peptide" evidence="3">
    <location>
        <begin position="1"/>
        <end position="22"/>
    </location>
</feature>
<name>A0A6A6TA44_9PLEO</name>
<feature type="compositionally biased region" description="Pro residues" evidence="1">
    <location>
        <begin position="410"/>
        <end position="421"/>
    </location>
</feature>
<proteinExistence type="predicted"/>
<evidence type="ECO:0000256" key="1">
    <source>
        <dbReference type="SAM" id="MobiDB-lite"/>
    </source>
</evidence>
<dbReference type="AlphaFoldDB" id="A0A6A6TA44"/>
<keyword evidence="2" id="KW-0472">Membrane</keyword>
<feature type="region of interest" description="Disordered" evidence="1">
    <location>
        <begin position="381"/>
        <end position="428"/>
    </location>
</feature>
<feature type="chain" id="PRO_5025562133" evidence="3">
    <location>
        <begin position="23"/>
        <end position="428"/>
    </location>
</feature>
<reference evidence="4" key="1">
    <citation type="journal article" date="2020" name="Stud. Mycol.">
        <title>101 Dothideomycetes genomes: a test case for predicting lifestyles and emergence of pathogens.</title>
        <authorList>
            <person name="Haridas S."/>
            <person name="Albert R."/>
            <person name="Binder M."/>
            <person name="Bloem J."/>
            <person name="Labutti K."/>
            <person name="Salamov A."/>
            <person name="Andreopoulos B."/>
            <person name="Baker S."/>
            <person name="Barry K."/>
            <person name="Bills G."/>
            <person name="Bluhm B."/>
            <person name="Cannon C."/>
            <person name="Castanera R."/>
            <person name="Culley D."/>
            <person name="Daum C."/>
            <person name="Ezra D."/>
            <person name="Gonzalez J."/>
            <person name="Henrissat B."/>
            <person name="Kuo A."/>
            <person name="Liang C."/>
            <person name="Lipzen A."/>
            <person name="Lutzoni F."/>
            <person name="Magnuson J."/>
            <person name="Mondo S."/>
            <person name="Nolan M."/>
            <person name="Ohm R."/>
            <person name="Pangilinan J."/>
            <person name="Park H.-J."/>
            <person name="Ramirez L."/>
            <person name="Alfaro M."/>
            <person name="Sun H."/>
            <person name="Tritt A."/>
            <person name="Yoshinaga Y."/>
            <person name="Zwiers L.-H."/>
            <person name="Turgeon B."/>
            <person name="Goodwin S."/>
            <person name="Spatafora J."/>
            <person name="Crous P."/>
            <person name="Grigoriev I."/>
        </authorList>
    </citation>
    <scope>NUCLEOTIDE SEQUENCE</scope>
    <source>
        <strain evidence="4">CBS 122681</strain>
    </source>
</reference>
<sequence length="428" mass="49129">MRGLPSLHFALVTSIVLPLAVAGYSGYEDLSLPCASAPWDHATCNQPIFPITELRPHSAYFVSLPCLDCPTVRHTGEGPDRKHFIAHSENSLAFNITLSEDRTQLLLNRVPIFPSLVPSPSSQPPRIYAEQLPANFSHADLDRALSTCTQGQWMHGLWCSPNITSGVSLDYDYSVTEYENHDRKHTWGIMLDAIGGHDGYMSDPVWSFNNSEQKMLYINISGKEIIKDEDPNEQDRQAGSTLFGPFGEVEDMRYELKIVNVTFAERSYTFAPPPPSTFWSRFKHFFGFDPPYPDDHIIYLRDEWDWYARKGSLKQLWGDFVYWDFWYLFWIIVSSTLAGLFGLYGVYRLFSLILEQRRLAQWGGMDEVWRQIRDRDTEEERLLDGGYRDDPDDPLPPRYTDELPVNKPLPSKPLPEKPLPAVPLIDDI</sequence>
<evidence type="ECO:0000313" key="5">
    <source>
        <dbReference type="Proteomes" id="UP000799324"/>
    </source>
</evidence>
<keyword evidence="2" id="KW-0812">Transmembrane</keyword>
<protein>
    <submittedName>
        <fullName evidence="4">Uncharacterized protein</fullName>
    </submittedName>
</protein>
<keyword evidence="2" id="KW-1133">Transmembrane helix</keyword>
<evidence type="ECO:0000313" key="4">
    <source>
        <dbReference type="EMBL" id="KAF2656829.1"/>
    </source>
</evidence>